<dbReference type="EMBL" id="CP036291">
    <property type="protein sequence ID" value="QDU91280.1"/>
    <property type="molecule type" value="Genomic_DNA"/>
</dbReference>
<dbReference type="SUPFAM" id="SSF53335">
    <property type="entry name" value="S-adenosyl-L-methionine-dependent methyltransferases"/>
    <property type="match status" value="1"/>
</dbReference>
<dbReference type="PANTHER" id="PTHR45875:SF1">
    <property type="entry name" value="METHYLTRANSFERASE N6AMT1"/>
    <property type="match status" value="1"/>
</dbReference>
<dbReference type="OrthoDB" id="9777257at2"/>
<dbReference type="InterPro" id="IPR029063">
    <property type="entry name" value="SAM-dependent_MTases_sf"/>
</dbReference>
<dbReference type="GO" id="GO:0035657">
    <property type="term" value="C:eRF1 methyltransferase complex"/>
    <property type="evidence" value="ECO:0007669"/>
    <property type="project" value="TreeGrafter"/>
</dbReference>
<dbReference type="KEGG" id="pnd:Pla175_47010"/>
<dbReference type="GO" id="GO:0008276">
    <property type="term" value="F:protein methyltransferase activity"/>
    <property type="evidence" value="ECO:0007669"/>
    <property type="project" value="TreeGrafter"/>
</dbReference>
<evidence type="ECO:0000313" key="6">
    <source>
        <dbReference type="EMBL" id="QDU91280.1"/>
    </source>
</evidence>
<dbReference type="Pfam" id="PF05175">
    <property type="entry name" value="MTS"/>
    <property type="match status" value="1"/>
</dbReference>
<protein>
    <submittedName>
        <fullName evidence="6">N5-glutamine S-adenosyl-L-methionine-dependent methyltransferase</fullName>
    </submittedName>
</protein>
<gene>
    <name evidence="6" type="ORF">Pla175_47010</name>
</gene>
<proteinExistence type="inferred from homology"/>
<dbReference type="GO" id="GO:0008757">
    <property type="term" value="F:S-adenosylmethionine-dependent methyltransferase activity"/>
    <property type="evidence" value="ECO:0007669"/>
    <property type="project" value="TreeGrafter"/>
</dbReference>
<keyword evidence="3 6" id="KW-0808">Transferase</keyword>
<keyword evidence="7" id="KW-1185">Reference proteome</keyword>
<dbReference type="RefSeq" id="WP_145291237.1">
    <property type="nucleotide sequence ID" value="NZ_CP036291.1"/>
</dbReference>
<organism evidence="6 7">
    <name type="scientific">Pirellulimonas nuda</name>
    <dbReference type="NCBI Taxonomy" id="2528009"/>
    <lineage>
        <taxon>Bacteria</taxon>
        <taxon>Pseudomonadati</taxon>
        <taxon>Planctomycetota</taxon>
        <taxon>Planctomycetia</taxon>
        <taxon>Pirellulales</taxon>
        <taxon>Lacipirellulaceae</taxon>
        <taxon>Pirellulimonas</taxon>
    </lineage>
</organism>
<dbReference type="GO" id="GO:0003676">
    <property type="term" value="F:nucleic acid binding"/>
    <property type="evidence" value="ECO:0007669"/>
    <property type="project" value="InterPro"/>
</dbReference>
<sequence length="234" mass="25281">MSLDLKSVAYRTTHPLLKRIRGSRTLIRRLTGVRVPAGTAVDFDPTTVLLAIAVREAALPGDRSALEVGVGAGALAGLSVAKATGLALTGCDCVARRVESARVVAQHNRAPVRLFVSDLFDGLPAGERFDLIFFNPPYVPTEVGDRLNFSERLTGERSMWDGGDDGLQVLRRFLAEAPPRMAPGARVVFGVQHVFTPDAAVRGAIDASPFELVRRVTRWWLPSAAYVLRAPARA</sequence>
<dbReference type="AlphaFoldDB" id="A0A518DIG6"/>
<dbReference type="PANTHER" id="PTHR45875">
    <property type="entry name" value="METHYLTRANSFERASE N6AMT1"/>
    <property type="match status" value="1"/>
</dbReference>
<keyword evidence="2 6" id="KW-0489">Methyltransferase</keyword>
<dbReference type="InterPro" id="IPR052190">
    <property type="entry name" value="Euk-Arch_PrmC-MTase"/>
</dbReference>
<evidence type="ECO:0000256" key="3">
    <source>
        <dbReference type="ARBA" id="ARBA00022679"/>
    </source>
</evidence>
<accession>A0A518DIG6</accession>
<dbReference type="GO" id="GO:0032259">
    <property type="term" value="P:methylation"/>
    <property type="evidence" value="ECO:0007669"/>
    <property type="project" value="UniProtKB-KW"/>
</dbReference>
<dbReference type="InterPro" id="IPR002052">
    <property type="entry name" value="DNA_methylase_N6_adenine_CS"/>
</dbReference>
<name>A0A518DIG6_9BACT</name>
<evidence type="ECO:0000256" key="2">
    <source>
        <dbReference type="ARBA" id="ARBA00022603"/>
    </source>
</evidence>
<evidence type="ECO:0000259" key="5">
    <source>
        <dbReference type="Pfam" id="PF05175"/>
    </source>
</evidence>
<feature type="domain" description="Methyltransferase small" evidence="5">
    <location>
        <begin position="43"/>
        <end position="139"/>
    </location>
</feature>
<dbReference type="GO" id="GO:0008170">
    <property type="term" value="F:N-methyltransferase activity"/>
    <property type="evidence" value="ECO:0007669"/>
    <property type="project" value="UniProtKB-ARBA"/>
</dbReference>
<reference evidence="6 7" key="1">
    <citation type="submission" date="2019-02" db="EMBL/GenBank/DDBJ databases">
        <title>Deep-cultivation of Planctomycetes and their phenomic and genomic characterization uncovers novel biology.</title>
        <authorList>
            <person name="Wiegand S."/>
            <person name="Jogler M."/>
            <person name="Boedeker C."/>
            <person name="Pinto D."/>
            <person name="Vollmers J."/>
            <person name="Rivas-Marin E."/>
            <person name="Kohn T."/>
            <person name="Peeters S.H."/>
            <person name="Heuer A."/>
            <person name="Rast P."/>
            <person name="Oberbeckmann S."/>
            <person name="Bunk B."/>
            <person name="Jeske O."/>
            <person name="Meyerdierks A."/>
            <person name="Storesund J.E."/>
            <person name="Kallscheuer N."/>
            <person name="Luecker S."/>
            <person name="Lage O.M."/>
            <person name="Pohl T."/>
            <person name="Merkel B.J."/>
            <person name="Hornburger P."/>
            <person name="Mueller R.-W."/>
            <person name="Bruemmer F."/>
            <person name="Labrenz M."/>
            <person name="Spormann A.M."/>
            <person name="Op den Camp H."/>
            <person name="Overmann J."/>
            <person name="Amann R."/>
            <person name="Jetten M.S.M."/>
            <person name="Mascher T."/>
            <person name="Medema M.H."/>
            <person name="Devos D.P."/>
            <person name="Kaster A.-K."/>
            <person name="Ovreas L."/>
            <person name="Rohde M."/>
            <person name="Galperin M.Y."/>
            <person name="Jogler C."/>
        </authorList>
    </citation>
    <scope>NUCLEOTIDE SEQUENCE [LARGE SCALE GENOMIC DNA]</scope>
    <source>
        <strain evidence="6 7">Pla175</strain>
    </source>
</reference>
<evidence type="ECO:0000256" key="1">
    <source>
        <dbReference type="ARBA" id="ARBA00006149"/>
    </source>
</evidence>
<dbReference type="CDD" id="cd02440">
    <property type="entry name" value="AdoMet_MTases"/>
    <property type="match status" value="1"/>
</dbReference>
<dbReference type="PROSITE" id="PS00092">
    <property type="entry name" value="N6_MTASE"/>
    <property type="match status" value="1"/>
</dbReference>
<dbReference type="InterPro" id="IPR007848">
    <property type="entry name" value="Small_mtfrase_dom"/>
</dbReference>
<keyword evidence="4" id="KW-0949">S-adenosyl-L-methionine</keyword>
<dbReference type="Gene3D" id="3.40.50.150">
    <property type="entry name" value="Vaccinia Virus protein VP39"/>
    <property type="match status" value="1"/>
</dbReference>
<comment type="similarity">
    <text evidence="1">Belongs to the eukaryotic/archaeal PrmC-related family.</text>
</comment>
<evidence type="ECO:0000313" key="7">
    <source>
        <dbReference type="Proteomes" id="UP000317429"/>
    </source>
</evidence>
<evidence type="ECO:0000256" key="4">
    <source>
        <dbReference type="ARBA" id="ARBA00022691"/>
    </source>
</evidence>
<dbReference type="Proteomes" id="UP000317429">
    <property type="component" value="Chromosome"/>
</dbReference>